<dbReference type="InterPro" id="IPR002543">
    <property type="entry name" value="FtsK_dom"/>
</dbReference>
<dbReference type="Pfam" id="PF01580">
    <property type="entry name" value="FtsK_SpoIIIE"/>
    <property type="match status" value="2"/>
</dbReference>
<feature type="domain" description="FtsK" evidence="5">
    <location>
        <begin position="963"/>
        <end position="1154"/>
    </location>
</feature>
<feature type="binding site" evidence="3">
    <location>
        <begin position="981"/>
        <end position="988"/>
    </location>
    <ligand>
        <name>ATP</name>
        <dbReference type="ChEBI" id="CHEBI:30616"/>
    </ligand>
</feature>
<dbReference type="EMBL" id="BAAAHE010000008">
    <property type="protein sequence ID" value="GAA0610523.1"/>
    <property type="molecule type" value="Genomic_DNA"/>
</dbReference>
<keyword evidence="1 3" id="KW-0547">Nucleotide-binding</keyword>
<organism evidence="6 7">
    <name type="scientific">Sporichthya brevicatena</name>
    <dbReference type="NCBI Taxonomy" id="171442"/>
    <lineage>
        <taxon>Bacteria</taxon>
        <taxon>Bacillati</taxon>
        <taxon>Actinomycetota</taxon>
        <taxon>Actinomycetes</taxon>
        <taxon>Sporichthyales</taxon>
        <taxon>Sporichthyaceae</taxon>
        <taxon>Sporichthya</taxon>
    </lineage>
</organism>
<accession>A0ABN1GFL7</accession>
<dbReference type="PROSITE" id="PS50901">
    <property type="entry name" value="FTSK"/>
    <property type="match status" value="2"/>
</dbReference>
<proteinExistence type="predicted"/>
<comment type="caution">
    <text evidence="6">The sequence shown here is derived from an EMBL/GenBank/DDBJ whole genome shotgun (WGS) entry which is preliminary data.</text>
</comment>
<dbReference type="SMART" id="SM00382">
    <property type="entry name" value="AAA"/>
    <property type="match status" value="3"/>
</dbReference>
<dbReference type="CDD" id="cd01127">
    <property type="entry name" value="TrwB_TraG_TraD_VirD4"/>
    <property type="match status" value="1"/>
</dbReference>
<dbReference type="SUPFAM" id="SSF52540">
    <property type="entry name" value="P-loop containing nucleoside triphosphate hydrolases"/>
    <property type="match status" value="3"/>
</dbReference>
<dbReference type="InterPro" id="IPR050206">
    <property type="entry name" value="FtsK/SpoIIIE/SftA"/>
</dbReference>
<dbReference type="InterPro" id="IPR003593">
    <property type="entry name" value="AAA+_ATPase"/>
</dbReference>
<gene>
    <name evidence="6" type="ORF">GCM10009547_10690</name>
</gene>
<dbReference type="Gene3D" id="3.40.50.300">
    <property type="entry name" value="P-loop containing nucleotide triphosphate hydrolases"/>
    <property type="match status" value="4"/>
</dbReference>
<dbReference type="PANTHER" id="PTHR22683">
    <property type="entry name" value="SPORULATION PROTEIN RELATED"/>
    <property type="match status" value="1"/>
</dbReference>
<reference evidence="6 7" key="1">
    <citation type="journal article" date="2019" name="Int. J. Syst. Evol. Microbiol.">
        <title>The Global Catalogue of Microorganisms (GCM) 10K type strain sequencing project: providing services to taxonomists for standard genome sequencing and annotation.</title>
        <authorList>
            <consortium name="The Broad Institute Genomics Platform"/>
            <consortium name="The Broad Institute Genome Sequencing Center for Infectious Disease"/>
            <person name="Wu L."/>
            <person name="Ma J."/>
        </authorList>
    </citation>
    <scope>NUCLEOTIDE SEQUENCE [LARGE SCALE GENOMIC DNA]</scope>
    <source>
        <strain evidence="6 7">JCM 10671</strain>
    </source>
</reference>
<evidence type="ECO:0000259" key="5">
    <source>
        <dbReference type="PROSITE" id="PS50901"/>
    </source>
</evidence>
<feature type="domain" description="FtsK" evidence="5">
    <location>
        <begin position="624"/>
        <end position="816"/>
    </location>
</feature>
<protein>
    <submittedName>
        <fullName evidence="6">FtsK/SpoIIIE domain-containing protein</fullName>
    </submittedName>
</protein>
<evidence type="ECO:0000256" key="1">
    <source>
        <dbReference type="ARBA" id="ARBA00022741"/>
    </source>
</evidence>
<sequence length="1452" mass="153877">MTVSAPGAPDTDVLVDVDPGSPLGDLAEHLGARVGVAGRAERWRLYLDGAELDPATPVQLSPLRDGVRIDLREPGRRPREPQGVVEVRVVSGPGAGQRWRLGPGVATVGASASDRIHLGELPAAAATLNVQADGHCAVAPSADTPATLESESVSATVPWPSGHLLSLGPYLLDIATPDFPDASLHPSEDGSGLDYSRPPRLAPAERSTQFTLPPCPRPNDPRPMPWVMAIVPLVAALVMAKLFGNLLFLAFAFLSPISLLANHLSDRRHGRRTFRSTLAEYTRRRASIVADAEAALAAEQAQRRHHCPDPAVIGLIATGPRQRLWERRRRDEDRLLLRLGTGTLPSEVVLNDPDREEHHRRVPLELHEVPVTTSLAEHGVIGIAGRTEQTRALGRWLVAQAATLHSPADVGVCVLTEPGGAESWSWAGWLPHARPRDGQQTVALLGTNADTTARRISELLAQLTARQSAVRAAGSGATLDAPDILVVLDGSRRLRALPGVAQILADGPAVGIRSICLDTEPRLLPEECRAVAVFDGQGSLTLRQDGADDIAGVRPDLVTVSWSEAVARGMAPIRDVTRDDDDALPPSCRLLDVLGLEPPTADRIVAGWRVSGRSSRATIGASLDCAFSIDLVADGPHGLIAGTTGSGKSELLQSLVASLAVANRPDAMTFILVDYKGGSAFADCAKLPHTVGMVTDLDTHLVGRALESLGAELRRREHLFAAAGVPGLPEYEAARQRDPSLGPLPRLLIVIDEFASLARELPEFVSGLVNVAQRGRSLGIHLILATQRPSGVVSPEIRANTNLRIALRVTDTTESTDIIDAPDAARILKSMPGRAYARLGHNSLLPFQAGRIGGRRPSAVATSSAEPFVAILGQDSLGLPRPNRPEGPRVPDLAPTTDLSVLVDAIRQANDALGIAPQPSPWLPPLSASVLLEDLHRPDTTTDRAGTLRPAPFAVTDVPSEQRREVWSVDLADFGHLFVAGAPRTGRSQTLRTIAASLARENSSRDVHLFGLDCGNGALLALRALPHCGAVVRSGETERARRLIDRLTNEMRSRMTHLGERHVTDISEQRATAGPDERLPHLILLIDRWEGFLASLGEQDAGFLTDAVMQLGREGASVGIHLIVSGDQALLGGRIGALTESKLVLRLADKSDYSLIGIPGRQVADGLPAGRAYRAQGGHQTQVALLDLDPSGAAQAAAIERIGAAARARDGELPPSAQPFGVDVLPSRITFEQAWTWRTAEPTPLAGLLAVGGDRLAAYGPDLADGTPAFVVAGPPRSGRSTALRTLAASYLRIGTRVVLVAPRTSPLRDPFPGPGQPVAVLTGSDLDPDALRKLLLDGGPVVLLVDDAELLRDCAAAAELSAIVRRQLGEDVGLVLAGDADSVCAGFSGWQVEARKARRGLLLSPQNITDADLIGIRLPRTSVGNPIQPGRGILHLGNGEPLVVQVPIASE</sequence>
<name>A0ABN1GFL7_9ACTN</name>
<dbReference type="InterPro" id="IPR027417">
    <property type="entry name" value="P-loop_NTPase"/>
</dbReference>
<dbReference type="Proteomes" id="UP001500957">
    <property type="component" value="Unassembled WGS sequence"/>
</dbReference>
<evidence type="ECO:0000313" key="6">
    <source>
        <dbReference type="EMBL" id="GAA0610523.1"/>
    </source>
</evidence>
<evidence type="ECO:0000313" key="7">
    <source>
        <dbReference type="Proteomes" id="UP001500957"/>
    </source>
</evidence>
<keyword evidence="7" id="KW-1185">Reference proteome</keyword>
<feature type="binding site" evidence="3">
    <location>
        <begin position="642"/>
        <end position="649"/>
    </location>
    <ligand>
        <name>ATP</name>
        <dbReference type="ChEBI" id="CHEBI:30616"/>
    </ligand>
</feature>
<feature type="region of interest" description="Disordered" evidence="4">
    <location>
        <begin position="181"/>
        <end position="217"/>
    </location>
</feature>
<evidence type="ECO:0000256" key="3">
    <source>
        <dbReference type="PROSITE-ProRule" id="PRU00289"/>
    </source>
</evidence>
<evidence type="ECO:0000256" key="2">
    <source>
        <dbReference type="ARBA" id="ARBA00022840"/>
    </source>
</evidence>
<dbReference type="PANTHER" id="PTHR22683:SF1">
    <property type="entry name" value="TYPE VII SECRETION SYSTEM PROTEIN ESSC"/>
    <property type="match status" value="1"/>
</dbReference>
<evidence type="ECO:0000256" key="4">
    <source>
        <dbReference type="SAM" id="MobiDB-lite"/>
    </source>
</evidence>
<keyword evidence="2 3" id="KW-0067">ATP-binding</keyword>